<keyword evidence="4" id="KW-0645">Protease</keyword>
<dbReference type="HOGENOM" id="CLU_013485_1_1_1"/>
<dbReference type="InterPro" id="IPR001394">
    <property type="entry name" value="Peptidase_C19_UCH"/>
</dbReference>
<dbReference type="RefSeq" id="XP_014570626.1">
    <property type="nucleotide sequence ID" value="XM_014715140.1"/>
</dbReference>
<dbReference type="GO" id="GO:0005634">
    <property type="term" value="C:nucleus"/>
    <property type="evidence" value="ECO:0007669"/>
    <property type="project" value="TreeGrafter"/>
</dbReference>
<dbReference type="Gene3D" id="3.90.70.10">
    <property type="entry name" value="Cysteine proteinases"/>
    <property type="match status" value="1"/>
</dbReference>
<evidence type="ECO:0000313" key="10">
    <source>
        <dbReference type="EMBL" id="GAA97534.1"/>
    </source>
</evidence>
<comment type="catalytic activity">
    <reaction evidence="1">
        <text>Thiol-dependent hydrolysis of ester, thioester, amide, peptide and isopeptide bonds formed by the C-terminal Gly of ubiquitin (a 76-residue protein attached to proteins as an intracellular targeting signal).</text>
        <dbReference type="EC" id="3.4.19.12"/>
    </reaction>
</comment>
<feature type="compositionally biased region" description="Basic and acidic residues" evidence="8">
    <location>
        <begin position="1"/>
        <end position="16"/>
    </location>
</feature>
<dbReference type="GO" id="GO:0004843">
    <property type="term" value="F:cysteine-type deubiquitinase activity"/>
    <property type="evidence" value="ECO:0007669"/>
    <property type="project" value="UniProtKB-EC"/>
</dbReference>
<evidence type="ECO:0000256" key="4">
    <source>
        <dbReference type="ARBA" id="ARBA00022670"/>
    </source>
</evidence>
<sequence length="605" mass="66380">MSDWDRQAWHDQDSRSTQHPNTSWFSGVGSGSLTEALLAIGLLVCSVLWYRETGLADLRFIAYDCYDTLKGVMESARARLAALGLGFDKPGRPDNDLSWDAEPLRPGNGDSHTNGNGHVRGSVRRATSLKGKEPAAYGAVFRPAGLYNGAGGNACFLNSTLQCLASVSSLPAYLERVCSLGSSLEMATPVAESLLDIISELNAPSTSQRVLKPVRVARALFESREARRGLMNNEQQDAQEFLVMLIEAVSDELAACEAAARIDLGLGDVVDSAGLGTLLENSQSQARRIRSPFTGLMAHRISCMTCGYTEAVRHGPSDHTTLNVPPRVACTLDACLADYTRLELLDEFRCRRCTLAVTLEHYQSQLTRMSQANPDGEPLTVSKKKRLRDVRSVVNKLQSAIDNRNVEADIDDAVKIDKIGGIGPASKQSMFARCPPVLCIHLSRSTMYSAAGHPVKNSCQVEFRELLDFDPFSTGGILSTRPDRPISSMEQTAGRQPVRHLYRLSSVVQHYGSHSYGHYISYRRRPTLANSEEQSEWYRISDETVSPATAGEVTMANPFLLFYELVRPAAQARPVRLAQSISSLSIIKKLNMKTKEQSDDSMSNA</sequence>
<dbReference type="InterPro" id="IPR038765">
    <property type="entry name" value="Papain-like_cys_pep_sf"/>
</dbReference>
<keyword evidence="7" id="KW-0788">Thiol protease</keyword>
<dbReference type="STRING" id="764103.G7E3X4"/>
<dbReference type="InParanoid" id="G7E3X4"/>
<keyword evidence="6" id="KW-0378">Hydrolase</keyword>
<proteinExistence type="inferred from homology"/>
<reference evidence="10 11" key="1">
    <citation type="journal article" date="2011" name="J. Gen. Appl. Microbiol.">
        <title>Draft genome sequencing of the enigmatic basidiomycete Mixia osmundae.</title>
        <authorList>
            <person name="Nishida H."/>
            <person name="Nagatsuka Y."/>
            <person name="Sugiyama J."/>
        </authorList>
    </citation>
    <scope>NUCLEOTIDE SEQUENCE [LARGE SCALE GENOMIC DNA]</scope>
    <source>
        <strain evidence="11">CBS 9802 / IAM 14324 / JCM 22182 / KY 12970</strain>
    </source>
</reference>
<dbReference type="Proteomes" id="UP000009131">
    <property type="component" value="Unassembled WGS sequence"/>
</dbReference>
<dbReference type="GO" id="GO:0016579">
    <property type="term" value="P:protein deubiquitination"/>
    <property type="evidence" value="ECO:0007669"/>
    <property type="project" value="InterPro"/>
</dbReference>
<dbReference type="GO" id="GO:0005829">
    <property type="term" value="C:cytosol"/>
    <property type="evidence" value="ECO:0007669"/>
    <property type="project" value="TreeGrafter"/>
</dbReference>
<dbReference type="EMBL" id="BABT02000126">
    <property type="protein sequence ID" value="GAA97534.1"/>
    <property type="molecule type" value="Genomic_DNA"/>
</dbReference>
<feature type="region of interest" description="Disordered" evidence="8">
    <location>
        <begin position="1"/>
        <end position="23"/>
    </location>
</feature>
<comment type="caution">
    <text evidence="10">The sequence shown here is derived from an EMBL/GenBank/DDBJ whole genome shotgun (WGS) entry which is preliminary data.</text>
</comment>
<dbReference type="PROSITE" id="PS00973">
    <property type="entry name" value="USP_2"/>
    <property type="match status" value="1"/>
</dbReference>
<evidence type="ECO:0000256" key="6">
    <source>
        <dbReference type="ARBA" id="ARBA00022801"/>
    </source>
</evidence>
<feature type="domain" description="USP" evidence="9">
    <location>
        <begin position="144"/>
        <end position="566"/>
    </location>
</feature>
<evidence type="ECO:0000259" key="9">
    <source>
        <dbReference type="PROSITE" id="PS50235"/>
    </source>
</evidence>
<evidence type="ECO:0000256" key="5">
    <source>
        <dbReference type="ARBA" id="ARBA00022786"/>
    </source>
</evidence>
<dbReference type="Pfam" id="PF00443">
    <property type="entry name" value="UCH"/>
    <property type="match status" value="1"/>
</dbReference>
<accession>G7E3X4</accession>
<protein>
    <recommendedName>
        <fullName evidence="3">ubiquitinyl hydrolase 1</fullName>
        <ecNumber evidence="3">3.4.19.12</ecNumber>
    </recommendedName>
</protein>
<dbReference type="GO" id="GO:0006508">
    <property type="term" value="P:proteolysis"/>
    <property type="evidence" value="ECO:0007669"/>
    <property type="project" value="UniProtKB-KW"/>
</dbReference>
<dbReference type="InterPro" id="IPR018200">
    <property type="entry name" value="USP_CS"/>
</dbReference>
<dbReference type="PANTHER" id="PTHR24006">
    <property type="entry name" value="UBIQUITIN CARBOXYL-TERMINAL HYDROLASE"/>
    <property type="match status" value="1"/>
</dbReference>
<dbReference type="OrthoDB" id="2020758at2759"/>
<keyword evidence="11" id="KW-1185">Reference proteome</keyword>
<evidence type="ECO:0000256" key="7">
    <source>
        <dbReference type="ARBA" id="ARBA00022807"/>
    </source>
</evidence>
<dbReference type="InterPro" id="IPR050164">
    <property type="entry name" value="Peptidase_C19"/>
</dbReference>
<dbReference type="InterPro" id="IPR028889">
    <property type="entry name" value="USP"/>
</dbReference>
<keyword evidence="5" id="KW-0833">Ubl conjugation pathway</keyword>
<dbReference type="SUPFAM" id="SSF54001">
    <property type="entry name" value="Cysteine proteinases"/>
    <property type="match status" value="1"/>
</dbReference>
<evidence type="ECO:0000256" key="1">
    <source>
        <dbReference type="ARBA" id="ARBA00000707"/>
    </source>
</evidence>
<dbReference type="PANTHER" id="PTHR24006:SF888">
    <property type="entry name" value="UBIQUITIN CARBOXYL-TERMINAL HYDROLASE 30"/>
    <property type="match status" value="1"/>
</dbReference>
<dbReference type="eggNOG" id="KOG1867">
    <property type="taxonomic scope" value="Eukaryota"/>
</dbReference>
<dbReference type="PROSITE" id="PS50235">
    <property type="entry name" value="USP_3"/>
    <property type="match status" value="1"/>
</dbReference>
<evidence type="ECO:0000256" key="2">
    <source>
        <dbReference type="ARBA" id="ARBA00009085"/>
    </source>
</evidence>
<comment type="similarity">
    <text evidence="2">Belongs to the peptidase C19 family.</text>
</comment>
<dbReference type="OMA" id="CEREGND"/>
<dbReference type="AlphaFoldDB" id="G7E3X4"/>
<dbReference type="CDD" id="cd02662">
    <property type="entry name" value="Peptidase_C19F"/>
    <property type="match status" value="1"/>
</dbReference>
<evidence type="ECO:0000256" key="8">
    <source>
        <dbReference type="SAM" id="MobiDB-lite"/>
    </source>
</evidence>
<reference evidence="10 11" key="2">
    <citation type="journal article" date="2012" name="Open Biol.">
        <title>Characteristics of nucleosomes and linker DNA regions on the genome of the basidiomycete Mixia osmundae revealed by mono- and dinucleosome mapping.</title>
        <authorList>
            <person name="Nishida H."/>
            <person name="Kondo S."/>
            <person name="Matsumoto T."/>
            <person name="Suzuki Y."/>
            <person name="Yoshikawa H."/>
            <person name="Taylor T.D."/>
            <person name="Sugiyama J."/>
        </authorList>
    </citation>
    <scope>NUCLEOTIDE SEQUENCE [LARGE SCALE GENOMIC DNA]</scope>
    <source>
        <strain evidence="11">CBS 9802 / IAM 14324 / JCM 22182 / KY 12970</strain>
    </source>
</reference>
<evidence type="ECO:0000313" key="11">
    <source>
        <dbReference type="Proteomes" id="UP000009131"/>
    </source>
</evidence>
<organism evidence="10 11">
    <name type="scientific">Mixia osmundae (strain CBS 9802 / IAM 14324 / JCM 22182 / KY 12970)</name>
    <dbReference type="NCBI Taxonomy" id="764103"/>
    <lineage>
        <taxon>Eukaryota</taxon>
        <taxon>Fungi</taxon>
        <taxon>Dikarya</taxon>
        <taxon>Basidiomycota</taxon>
        <taxon>Pucciniomycotina</taxon>
        <taxon>Mixiomycetes</taxon>
        <taxon>Mixiales</taxon>
        <taxon>Mixiaceae</taxon>
        <taxon>Mixia</taxon>
    </lineage>
</organism>
<gene>
    <name evidence="10" type="primary">Mo04212</name>
    <name evidence="10" type="ORF">E5Q_04212</name>
</gene>
<feature type="region of interest" description="Disordered" evidence="8">
    <location>
        <begin position="96"/>
        <end position="120"/>
    </location>
</feature>
<name>G7E3X4_MIXOS</name>
<dbReference type="EC" id="3.4.19.12" evidence="3"/>
<evidence type="ECO:0000256" key="3">
    <source>
        <dbReference type="ARBA" id="ARBA00012759"/>
    </source>
</evidence>